<keyword evidence="1" id="KW-1133">Transmembrane helix</keyword>
<dbReference type="RefSeq" id="WP_125569889.1">
    <property type="nucleotide sequence ID" value="NZ_AP019307.1"/>
</dbReference>
<keyword evidence="1" id="KW-0472">Membrane</keyword>
<dbReference type="KEGG" id="nbe:Back2_28960"/>
<name>A0A3G9J6G5_9ACTN</name>
<protein>
    <submittedName>
        <fullName evidence="2">Uncharacterized protein</fullName>
    </submittedName>
</protein>
<dbReference type="OrthoDB" id="3454650at2"/>
<organism evidence="2 3">
    <name type="scientific">Nocardioides baekrokdamisoli</name>
    <dbReference type="NCBI Taxonomy" id="1804624"/>
    <lineage>
        <taxon>Bacteria</taxon>
        <taxon>Bacillati</taxon>
        <taxon>Actinomycetota</taxon>
        <taxon>Actinomycetes</taxon>
        <taxon>Propionibacteriales</taxon>
        <taxon>Nocardioidaceae</taxon>
        <taxon>Nocardioides</taxon>
    </lineage>
</organism>
<gene>
    <name evidence="2" type="ORF">Back2_28960</name>
</gene>
<evidence type="ECO:0000313" key="2">
    <source>
        <dbReference type="EMBL" id="BBH18609.1"/>
    </source>
</evidence>
<keyword evidence="1" id="KW-0812">Transmembrane</keyword>
<evidence type="ECO:0000313" key="3">
    <source>
        <dbReference type="Proteomes" id="UP000271573"/>
    </source>
</evidence>
<dbReference type="EMBL" id="AP019307">
    <property type="protein sequence ID" value="BBH18609.1"/>
    <property type="molecule type" value="Genomic_DNA"/>
</dbReference>
<evidence type="ECO:0000256" key="1">
    <source>
        <dbReference type="SAM" id="Phobius"/>
    </source>
</evidence>
<accession>A0A3G9J6G5</accession>
<feature type="transmembrane region" description="Helical" evidence="1">
    <location>
        <begin position="21"/>
        <end position="41"/>
    </location>
</feature>
<reference evidence="2 3" key="1">
    <citation type="submission" date="2018-11" db="EMBL/GenBank/DDBJ databases">
        <title>Complete genome sequence of Nocardioides baekrokdamisoli strain KCTC 39748.</title>
        <authorList>
            <person name="Kang S.W."/>
            <person name="Lee K.C."/>
            <person name="Kim K.K."/>
            <person name="Kim J.S."/>
            <person name="Kim D.S."/>
            <person name="Ko S.H."/>
            <person name="Yang S.H."/>
            <person name="Shin Y.K."/>
            <person name="Lee J.S."/>
        </authorList>
    </citation>
    <scope>NUCLEOTIDE SEQUENCE [LARGE SCALE GENOMIC DNA]</scope>
    <source>
        <strain evidence="2 3">KCTC 39748</strain>
    </source>
</reference>
<dbReference type="AlphaFoldDB" id="A0A3G9J6G5"/>
<keyword evidence="3" id="KW-1185">Reference proteome</keyword>
<dbReference type="Proteomes" id="UP000271573">
    <property type="component" value="Chromosome"/>
</dbReference>
<proteinExistence type="predicted"/>
<sequence length="409" mass="42339">MIRRTTSAPDSGWRMQVVRPVIYIVVAVLAGLSSLVLPAVADAASTSPILAVPHENQGYLQSLSCTSIAWCLAVGQQQTYSQGAEAVPPLAEMWNGSSWTEIDTSSIASPNGHGPSFEHVSCATPTFCLIVGGGGPAADSTSRVFRWNGQSISSVASLPSSWAMDAISCVSPTYCLASGAHMQYANQFDPVATYGVLAAWDGSHWRRMASPSKFVSSVSCFAVAQCAALGTADAAGHGTTSLDLLHGGTSWKARKVTLEFGDASKFRAEGMRVAGLACRSVTFCVVTGGADSHGRGGYVNGYVARGGFYTPWSGQQTGPTNGSFASPASCGSASDCGLIGQFNHGSGAHQGQYVIRLKGTAWSAHPSPGGYTAYQWSDIWCGNGHCMLVGLSDPGTGTAPPTHPAAAEI</sequence>